<dbReference type="EMBL" id="BPLR01020768">
    <property type="protein sequence ID" value="GIX82320.1"/>
    <property type="molecule type" value="Genomic_DNA"/>
</dbReference>
<dbReference type="Proteomes" id="UP001054945">
    <property type="component" value="Unassembled WGS sequence"/>
</dbReference>
<gene>
    <name evidence="1" type="ORF">CEXT_189991</name>
</gene>
<accession>A0AAV4NDA3</accession>
<protein>
    <submittedName>
        <fullName evidence="1">Uncharacterized protein</fullName>
    </submittedName>
</protein>
<reference evidence="1 2" key="1">
    <citation type="submission" date="2021-06" db="EMBL/GenBank/DDBJ databases">
        <title>Caerostris extrusa draft genome.</title>
        <authorList>
            <person name="Kono N."/>
            <person name="Arakawa K."/>
        </authorList>
    </citation>
    <scope>NUCLEOTIDE SEQUENCE [LARGE SCALE GENOMIC DNA]</scope>
</reference>
<sequence length="79" mass="8742">MAPRRALSFVGGKLSVGQGVESERQPARFGNECCSRCSGSRIYKKRNQVKREGGNSGSQNQLKNYSDWRILKGPAKIIV</sequence>
<dbReference type="AlphaFoldDB" id="A0AAV4NDA3"/>
<comment type="caution">
    <text evidence="1">The sequence shown here is derived from an EMBL/GenBank/DDBJ whole genome shotgun (WGS) entry which is preliminary data.</text>
</comment>
<name>A0AAV4NDA3_CAEEX</name>
<keyword evidence="2" id="KW-1185">Reference proteome</keyword>
<evidence type="ECO:0000313" key="1">
    <source>
        <dbReference type="EMBL" id="GIX82320.1"/>
    </source>
</evidence>
<proteinExistence type="predicted"/>
<organism evidence="1 2">
    <name type="scientific">Caerostris extrusa</name>
    <name type="common">Bark spider</name>
    <name type="synonym">Caerostris bankana</name>
    <dbReference type="NCBI Taxonomy" id="172846"/>
    <lineage>
        <taxon>Eukaryota</taxon>
        <taxon>Metazoa</taxon>
        <taxon>Ecdysozoa</taxon>
        <taxon>Arthropoda</taxon>
        <taxon>Chelicerata</taxon>
        <taxon>Arachnida</taxon>
        <taxon>Araneae</taxon>
        <taxon>Araneomorphae</taxon>
        <taxon>Entelegynae</taxon>
        <taxon>Araneoidea</taxon>
        <taxon>Araneidae</taxon>
        <taxon>Caerostris</taxon>
    </lineage>
</organism>
<evidence type="ECO:0000313" key="2">
    <source>
        <dbReference type="Proteomes" id="UP001054945"/>
    </source>
</evidence>